<reference evidence="2 3" key="1">
    <citation type="submission" date="2008-10" db="EMBL/GenBank/DDBJ databases">
        <authorList>
            <person name="Fulton L."/>
            <person name="Clifton S."/>
            <person name="Fulton B."/>
            <person name="Xu J."/>
            <person name="Minx P."/>
            <person name="Pepin K.H."/>
            <person name="Johnson M."/>
            <person name="Bhonagiri V."/>
            <person name="Nash W.E."/>
            <person name="Mardis E.R."/>
            <person name="Wilson R.K."/>
        </authorList>
    </citation>
    <scope>NUCLEOTIDE SEQUENCE [LARGE SCALE GENOMIC DNA]</scope>
    <source>
        <strain evidence="2 3">DSM 2375</strain>
    </source>
</reference>
<dbReference type="Pfam" id="PF00535">
    <property type="entry name" value="Glycos_transf_2"/>
    <property type="match status" value="1"/>
</dbReference>
<dbReference type="EMBL" id="ABYW01000005">
    <property type="protein sequence ID" value="EEE41588.1"/>
    <property type="molecule type" value="Genomic_DNA"/>
</dbReference>
<comment type="caution">
    <text evidence="2">The sequence shown here is derived from an EMBL/GenBank/DDBJ whole genome shotgun (WGS) entry which is preliminary data.</text>
</comment>
<dbReference type="PATRIC" id="fig|483214.13.peg.456"/>
<dbReference type="Gene3D" id="3.40.50.12580">
    <property type="match status" value="1"/>
</dbReference>
<dbReference type="InterPro" id="IPR001173">
    <property type="entry name" value="Glyco_trans_2-like"/>
</dbReference>
<keyword evidence="2" id="KW-0328">Glycosyltransferase</keyword>
<protein>
    <submittedName>
        <fullName evidence="2">Glycosyltransferase, group 2 family protein</fullName>
        <ecNumber evidence="2">2.4.-.-</ecNumber>
    </submittedName>
</protein>
<feature type="domain" description="Glycosyltransferase 2-like" evidence="1">
    <location>
        <begin position="14"/>
        <end position="162"/>
    </location>
</feature>
<dbReference type="AlphaFoldDB" id="B9ADP8"/>
<evidence type="ECO:0000313" key="3">
    <source>
        <dbReference type="Proteomes" id="UP000003489"/>
    </source>
</evidence>
<dbReference type="PANTHER" id="PTHR22916:SF3">
    <property type="entry name" value="UDP-GLCNAC:BETAGAL BETA-1,3-N-ACETYLGLUCOSAMINYLTRANSFERASE-LIKE PROTEIN 1"/>
    <property type="match status" value="1"/>
</dbReference>
<dbReference type="HOGENOM" id="CLU_006538_1_0_2"/>
<dbReference type="SUPFAM" id="SSF53448">
    <property type="entry name" value="Nucleotide-diphospho-sugar transferases"/>
    <property type="match status" value="1"/>
</dbReference>
<dbReference type="Pfam" id="PF04464">
    <property type="entry name" value="Glyphos_transf"/>
    <property type="match status" value="1"/>
</dbReference>
<evidence type="ECO:0000259" key="1">
    <source>
        <dbReference type="Pfam" id="PF00535"/>
    </source>
</evidence>
<dbReference type="CDD" id="cd00761">
    <property type="entry name" value="Glyco_tranf_GTA_type"/>
    <property type="match status" value="1"/>
</dbReference>
<dbReference type="GO" id="GO:0016758">
    <property type="term" value="F:hexosyltransferase activity"/>
    <property type="evidence" value="ECO:0007669"/>
    <property type="project" value="UniProtKB-ARBA"/>
</dbReference>
<proteinExistence type="predicted"/>
<keyword evidence="2" id="KW-0808">Transferase</keyword>
<dbReference type="InterPro" id="IPR007554">
    <property type="entry name" value="Glycerophosphate_synth"/>
</dbReference>
<name>B9ADP8_METSM</name>
<dbReference type="PANTHER" id="PTHR22916">
    <property type="entry name" value="GLYCOSYLTRANSFERASE"/>
    <property type="match status" value="1"/>
</dbReference>
<evidence type="ECO:0000313" key="2">
    <source>
        <dbReference type="EMBL" id="EEE41588.1"/>
    </source>
</evidence>
<reference evidence="2 3" key="2">
    <citation type="submission" date="2008-11" db="EMBL/GenBank/DDBJ databases">
        <title>Draft genome sequence of Methanobrevibacter smithii (DSM 2375).</title>
        <authorList>
            <person name="Sudarsanam P."/>
            <person name="Ley R."/>
            <person name="Guruge J."/>
            <person name="Turnbaugh P.J."/>
            <person name="Mahowald M."/>
            <person name="Liep D."/>
            <person name="Gordon J."/>
        </authorList>
    </citation>
    <scope>NUCLEOTIDE SEQUENCE [LARGE SCALE GENOMIC DNA]</scope>
    <source>
        <strain evidence="2 3">DSM 2375</strain>
    </source>
</reference>
<dbReference type="InterPro" id="IPR043148">
    <property type="entry name" value="TagF_C"/>
</dbReference>
<accession>B9ADP8</accession>
<dbReference type="Gene3D" id="3.90.550.10">
    <property type="entry name" value="Spore Coat Polysaccharide Biosynthesis Protein SpsA, Chain A"/>
    <property type="match status" value="1"/>
</dbReference>
<sequence>MREVKKISDKFLFSVIIAAHNSDLYLKKAVDSIINQSLGFEKNIQIIIVNDGSTDNTEEICLKYRVKYPQNIKYISTKSSFGPAHARNQGLKEVRGKYVNFLDSDDFITPNTFKDVYHFFEGHYNEIDIVSIPIYYFGAKKGNHPLNFKFKRTRVVDLIKQPDFIQLSAPSSFFKAEAIKNIKFNVKLQTAEDAFFVNQVLLDKLKLGLVKKGAYYYRKYEAKNSLLDYSSNTKHFYTTRLEYFHFKLIECSKNRYGKVLKFIQYTLMYDLQWLFKIKKVDFVLSYDEIKELYINLIFILQNIGDDVIYNQKNIQNQLKTHIFFLKYLGNDYLANCDYKYRKQVYDDIIDKLSLNQVFIDIFEIKNDVIYISGFITTFFNKKGKVFAFVNDKIFETKKLEYPQRDRFSLNFEYAFNNDFEIYIPITSKNIKIQFKTEANDFKDLEIKFSRPCRLSNTSKYLLSKNHIAKVKGSTITVKPKNWIRVLKNEISTIYTMLRETNQGWRTGVIFRIVYFIVYPFFSSKRIWIFMDLPYLADDNGINLFKYAVGVDDDIEKVFVLNKDNFAFDDISQIGKTIEYGSIKHRIYTLFAEKVISSHPDNGLVYPFWGNYPFLSGLVKFKLVFLQHGITKDNISRWLNKSDKNISLIVTASKLELESFFKYHYNYHRDVPQLLGFPRYDALEKKEDYREIVIMPSWRRYFHHSTKEKILKSNYFKIYNTLINDHSLIDFCKKHGYKLIFKPHPNVYRFIELFETNDYVTIDSTSNSYNDIFTHASLIITDYSSIAFDFAYLKKPVIYYHYAKDYHFDLEESYFDYKTMGFGEVVDNHEELIDLIMEYVENECEMKDQYIKRVDDFFEFNDKNNCKRVYDAIKKMDYD</sequence>
<gene>
    <name evidence="2" type="ORF">METSMIALI_00472</name>
</gene>
<dbReference type="GO" id="GO:0047355">
    <property type="term" value="F:CDP-glycerol glycerophosphotransferase activity"/>
    <property type="evidence" value="ECO:0007669"/>
    <property type="project" value="InterPro"/>
</dbReference>
<organism evidence="2 3">
    <name type="scientific">Methanobrevibacter smithii DSM 2375</name>
    <dbReference type="NCBI Taxonomy" id="483214"/>
    <lineage>
        <taxon>Archaea</taxon>
        <taxon>Methanobacteriati</taxon>
        <taxon>Methanobacteriota</taxon>
        <taxon>Methanomada group</taxon>
        <taxon>Methanobacteria</taxon>
        <taxon>Methanobacteriales</taxon>
        <taxon>Methanobacteriaceae</taxon>
        <taxon>Methanobrevibacter</taxon>
    </lineage>
</organism>
<dbReference type="Proteomes" id="UP000003489">
    <property type="component" value="Unassembled WGS sequence"/>
</dbReference>
<dbReference type="SUPFAM" id="SSF53756">
    <property type="entry name" value="UDP-Glycosyltransferase/glycogen phosphorylase"/>
    <property type="match status" value="1"/>
</dbReference>
<dbReference type="InterPro" id="IPR029044">
    <property type="entry name" value="Nucleotide-diphossugar_trans"/>
</dbReference>
<dbReference type="EC" id="2.4.-.-" evidence="2"/>
<dbReference type="GO" id="GO:0016020">
    <property type="term" value="C:membrane"/>
    <property type="evidence" value="ECO:0007669"/>
    <property type="project" value="InterPro"/>
</dbReference>